<keyword evidence="5 14" id="KW-0227">DNA damage</keyword>
<organism evidence="17 18">
    <name type="scientific">Virgibacillus indicus</name>
    <dbReference type="NCBI Taxonomy" id="2024554"/>
    <lineage>
        <taxon>Bacteria</taxon>
        <taxon>Bacillati</taxon>
        <taxon>Bacillota</taxon>
        <taxon>Bacilli</taxon>
        <taxon>Bacillales</taxon>
        <taxon>Bacillaceae</taxon>
        <taxon>Virgibacillus</taxon>
    </lineage>
</organism>
<dbReference type="GO" id="GO:0046872">
    <property type="term" value="F:metal ion binding"/>
    <property type="evidence" value="ECO:0007669"/>
    <property type="project" value="UniProtKB-KW"/>
</dbReference>
<comment type="subunit">
    <text evidence="14">Heterodimer of AddA and AddB.</text>
</comment>
<dbReference type="InterPro" id="IPR049035">
    <property type="entry name" value="ADDB_N"/>
</dbReference>
<evidence type="ECO:0000256" key="8">
    <source>
        <dbReference type="ARBA" id="ARBA00022839"/>
    </source>
</evidence>
<dbReference type="SUPFAM" id="SSF52540">
    <property type="entry name" value="P-loop containing nucleoside triphosphate hydrolases"/>
    <property type="match status" value="1"/>
</dbReference>
<keyword evidence="7 14" id="KW-0347">Helicase</keyword>
<keyword evidence="1" id="KW-0004">4Fe-4S</keyword>
<keyword evidence="6 14" id="KW-0378">Hydrolase</keyword>
<dbReference type="GO" id="GO:0005524">
    <property type="term" value="F:ATP binding"/>
    <property type="evidence" value="ECO:0007669"/>
    <property type="project" value="UniProtKB-UniRule"/>
</dbReference>
<evidence type="ECO:0000256" key="10">
    <source>
        <dbReference type="ARBA" id="ARBA00023004"/>
    </source>
</evidence>
<dbReference type="Pfam" id="PF21445">
    <property type="entry name" value="ADDB_N"/>
    <property type="match status" value="1"/>
</dbReference>
<evidence type="ECO:0000256" key="5">
    <source>
        <dbReference type="ARBA" id="ARBA00022763"/>
    </source>
</evidence>
<comment type="miscellaneous">
    <text evidence="14">Despite having conserved helicase domains, this subunit does not have helicase activity.</text>
</comment>
<comment type="similarity">
    <text evidence="14">Belongs to the helicase family. AddB/RexB type 1 subfamily.</text>
</comment>
<evidence type="ECO:0000256" key="11">
    <source>
        <dbReference type="ARBA" id="ARBA00023014"/>
    </source>
</evidence>
<comment type="caution">
    <text evidence="17">The sequence shown here is derived from an EMBL/GenBank/DDBJ whole genome shotgun (WGS) entry which is preliminary data.</text>
</comment>
<keyword evidence="10" id="KW-0408">Iron</keyword>
<dbReference type="InterPro" id="IPR038726">
    <property type="entry name" value="PDDEXK_AddAB-type"/>
</dbReference>
<protein>
    <recommendedName>
        <fullName evidence="14">ATP-dependent helicase/deoxyribonuclease subunit B</fullName>
        <ecNumber evidence="14">3.1.-.-</ecNumber>
    </recommendedName>
    <alternativeName>
        <fullName evidence="14">ATP-dependent helicase/nuclease subunit AddB</fullName>
    </alternativeName>
</protein>
<gene>
    <name evidence="14 17" type="primary">addB</name>
    <name evidence="17" type="ORF">CIL03_08685</name>
</gene>
<feature type="domain" description="ATP-dependent helicase/deoxyribonuclease subunit B N-terminal" evidence="16">
    <location>
        <begin position="5"/>
        <end position="297"/>
    </location>
</feature>
<keyword evidence="8 14" id="KW-0269">Exonuclease</keyword>
<evidence type="ECO:0000259" key="15">
    <source>
        <dbReference type="Pfam" id="PF12705"/>
    </source>
</evidence>
<keyword evidence="4 14" id="KW-0547">Nucleotide-binding</keyword>
<keyword evidence="13 14" id="KW-0234">DNA repair</keyword>
<reference evidence="17 18" key="1">
    <citation type="submission" date="2017-08" db="EMBL/GenBank/DDBJ databases">
        <title>Virgibacillus indicus sp. nov. and Virgibacillus profoundi sp. nov, two moderately halophilic bacteria isolated from marine sediment by using the Microfluidic Streak Plate.</title>
        <authorList>
            <person name="Xu B."/>
            <person name="Hu B."/>
            <person name="Wang J."/>
            <person name="Zhu Y."/>
            <person name="Huang L."/>
            <person name="Du W."/>
            <person name="Huang Y."/>
        </authorList>
    </citation>
    <scope>NUCLEOTIDE SEQUENCE [LARGE SCALE GENOMIC DNA]</scope>
    <source>
        <strain evidence="17 18">IO3-P2-C2</strain>
    </source>
</reference>
<dbReference type="HAMAP" id="MF_01452">
    <property type="entry name" value="AddB_type1"/>
    <property type="match status" value="1"/>
</dbReference>
<dbReference type="GO" id="GO:0051539">
    <property type="term" value="F:4 iron, 4 sulfur cluster binding"/>
    <property type="evidence" value="ECO:0007669"/>
    <property type="project" value="UniProtKB-KW"/>
</dbReference>
<dbReference type="NCBIfam" id="TIGR02773">
    <property type="entry name" value="addB_Gpos"/>
    <property type="match status" value="1"/>
</dbReference>
<evidence type="ECO:0000256" key="4">
    <source>
        <dbReference type="ARBA" id="ARBA00022741"/>
    </source>
</evidence>
<dbReference type="Gene3D" id="3.40.50.300">
    <property type="entry name" value="P-loop containing nucleotide triphosphate hydrolases"/>
    <property type="match status" value="3"/>
</dbReference>
<proteinExistence type="inferred from homology"/>
<dbReference type="Proteomes" id="UP000216498">
    <property type="component" value="Unassembled WGS sequence"/>
</dbReference>
<feature type="domain" description="PD-(D/E)XK endonuclease-like" evidence="15">
    <location>
        <begin position="791"/>
        <end position="1111"/>
    </location>
</feature>
<dbReference type="EMBL" id="NPMS01000003">
    <property type="protein sequence ID" value="OZU89082.1"/>
    <property type="molecule type" value="Genomic_DNA"/>
</dbReference>
<dbReference type="OrthoDB" id="9758506at2"/>
<evidence type="ECO:0000313" key="18">
    <source>
        <dbReference type="Proteomes" id="UP000216498"/>
    </source>
</evidence>
<evidence type="ECO:0000256" key="12">
    <source>
        <dbReference type="ARBA" id="ARBA00023125"/>
    </source>
</evidence>
<sequence>MGARFLLGRSGKDKSARILDEIKTKIINDPQGPPVFYIVPDQMTFQQEYALLNGKDIQGSIRAQVVSFSRLAWRILQETGGSSRQFISSIGIQMMLRKIVKDNTSGWQSFQKGIRKQGFLEQLEQMITEFKRYRITPEMLDKEISEMNHVVHKEPTEIALLKKLTDISYIYKKLEYNLKDKYIDSEDQLALLAEKINQSTSLSSAEIYFDGFHRFTPKELQVVEALMKSCKKVTFALTLDDEKQTVVNELDLFYQTSETYQVLKSIAEDKQIAIDEIVRLDSKYEKFKDRPFFAYLEENFNVWPANAYQKEAPIKIQAAAHPRAEVEGAAQEIIRLVRDEHYRFRDIATFVRQTNVYHDLIATIFREYNIPVFIDEKRTMSNHTFIECIRSTLEIVEGDWRYDVIFRVLKTGFIPSTDTEYPLTYDAIDELENYCLEYGIRSREQWFSEKPWIFQRFHGFDQTKQTDAEKEKEKRINRYRKQVVQGLKDVDENFRKSNTMKENCRILYEWLERNEVPVYLKALRTFFDGQGNIEKSREQEQVWIAFIQLLDEMVEIAGEETMTLATFRSTLDAGLAALKFSHVPPSMDQVIVGTVDRSRISGVKCAFLLGVNDGIWPMKPKSDSVINEQERELLNNHGLKLANSTRRQLLDDWFYMYLTFTQATDRLWISYPLSDEEGKPKMRSQLIKRMEDFFPVCTNHGLLQDSDELIKADQFITTPLKTRSALITQLARSKKGYPIQQIWWHVLNWYILNHEKYGLTYKILQSLYYQNRPVHLSKETVNKLYPKQINASVTMLETYYRSPYDYFAKYTLGLKERKIYKLDRLDIGQLFHEALKKISEWIEDDGKDFSKLSKEDAEIYAKKAVALLAPILKHQILHRSNRYKYMEQKLQDVIAKSVFILSEQARKSNFIPIGVELGFGKNRTLPPIKIPLKTGFEVHLSGRIDRVDKALFQDELFLRIIDYKSSSRGLDLTEVYYGLALQMLIYLDVVLSHSKHWLGVKAKPAGALYFHVHDPMISTGKMLGDTDIKNRILKKYKMQGILLDNKKIVKFMDTTLGIGASSIIPAGIKSDGSFNSYSRVVGYETFYYLIQHVKNLVIHAFTDITNGFIRLNPYQYKNKTGITFSPYHSVSQFDPSLEGNEYRKLKELTDEEVLDLIMK</sequence>
<evidence type="ECO:0000313" key="17">
    <source>
        <dbReference type="EMBL" id="OZU89082.1"/>
    </source>
</evidence>
<keyword evidence="12 14" id="KW-0238">DNA-binding</keyword>
<evidence type="ECO:0000256" key="9">
    <source>
        <dbReference type="ARBA" id="ARBA00022840"/>
    </source>
</evidence>
<evidence type="ECO:0000256" key="6">
    <source>
        <dbReference type="ARBA" id="ARBA00022801"/>
    </source>
</evidence>
<evidence type="ECO:0000256" key="14">
    <source>
        <dbReference type="HAMAP-Rule" id="MF_01452"/>
    </source>
</evidence>
<name>A0A265NAL9_9BACI</name>
<evidence type="ECO:0000256" key="1">
    <source>
        <dbReference type="ARBA" id="ARBA00022485"/>
    </source>
</evidence>
<keyword evidence="3" id="KW-0479">Metal-binding</keyword>
<dbReference type="GO" id="GO:0008409">
    <property type="term" value="F:5'-3' exonuclease activity"/>
    <property type="evidence" value="ECO:0007669"/>
    <property type="project" value="UniProtKB-UniRule"/>
</dbReference>
<accession>A0A265NAL9</accession>
<dbReference type="AlphaFoldDB" id="A0A265NAL9"/>
<dbReference type="EC" id="3.1.-.-" evidence="14"/>
<evidence type="ECO:0000256" key="3">
    <source>
        <dbReference type="ARBA" id="ARBA00022723"/>
    </source>
</evidence>
<dbReference type="InterPro" id="IPR027417">
    <property type="entry name" value="P-loop_NTPase"/>
</dbReference>
<comment type="function">
    <text evidence="14">The heterodimer acts as both an ATP-dependent DNA helicase and an ATP-dependent, dual-direction single-stranded exonuclease. Recognizes the chi site generating a DNA molecule suitable for the initiation of homologous recombination. The AddB subunit has 5' -&gt; 3' nuclease activity but not helicase activity.</text>
</comment>
<evidence type="ECO:0000259" key="16">
    <source>
        <dbReference type="Pfam" id="PF21445"/>
    </source>
</evidence>
<keyword evidence="9 14" id="KW-0067">ATP-binding</keyword>
<dbReference type="PANTHER" id="PTHR30591:SF1">
    <property type="entry name" value="RECBCD ENZYME SUBUNIT RECC"/>
    <property type="match status" value="1"/>
</dbReference>
<keyword evidence="2 14" id="KW-0540">Nuclease</keyword>
<dbReference type="InterPro" id="IPR014140">
    <property type="entry name" value="DNA_helicase_suAddB"/>
</dbReference>
<keyword evidence="11" id="KW-0411">Iron-sulfur</keyword>
<keyword evidence="18" id="KW-1185">Reference proteome</keyword>
<comment type="caution">
    <text evidence="14">Lacks conserved residue(s) required for the propagation of feature annotation.</text>
</comment>
<dbReference type="GO" id="GO:0003690">
    <property type="term" value="F:double-stranded DNA binding"/>
    <property type="evidence" value="ECO:0007669"/>
    <property type="project" value="UniProtKB-UniRule"/>
</dbReference>
<dbReference type="GO" id="GO:0004386">
    <property type="term" value="F:helicase activity"/>
    <property type="evidence" value="ECO:0007669"/>
    <property type="project" value="UniProtKB-KW"/>
</dbReference>
<dbReference type="Gene3D" id="6.10.140.1030">
    <property type="match status" value="1"/>
</dbReference>
<dbReference type="PANTHER" id="PTHR30591">
    <property type="entry name" value="RECBCD ENZYME SUBUNIT RECC"/>
    <property type="match status" value="1"/>
</dbReference>
<evidence type="ECO:0000256" key="7">
    <source>
        <dbReference type="ARBA" id="ARBA00022806"/>
    </source>
</evidence>
<dbReference type="RefSeq" id="WP_094885443.1">
    <property type="nucleotide sequence ID" value="NZ_NPMS01000003.1"/>
</dbReference>
<comment type="cofactor">
    <cofactor evidence="14">
        <name>Mg(2+)</name>
        <dbReference type="ChEBI" id="CHEBI:18420"/>
    </cofactor>
</comment>
<dbReference type="GO" id="GO:0000724">
    <property type="term" value="P:double-strand break repair via homologous recombination"/>
    <property type="evidence" value="ECO:0007669"/>
    <property type="project" value="UniProtKB-UniRule"/>
</dbReference>
<dbReference type="Pfam" id="PF12705">
    <property type="entry name" value="PDDEXK_1"/>
    <property type="match status" value="1"/>
</dbReference>
<evidence type="ECO:0000256" key="2">
    <source>
        <dbReference type="ARBA" id="ARBA00022722"/>
    </source>
</evidence>
<evidence type="ECO:0000256" key="13">
    <source>
        <dbReference type="ARBA" id="ARBA00023204"/>
    </source>
</evidence>